<sequence>MPRYLIDAILTAIVENAFGPEMLDVWDTEAEIEILPASLRYALLEAFQAGQCARR</sequence>
<dbReference type="KEGG" id="bhg:I6G56_00890"/>
<dbReference type="Proteomes" id="UP000594943">
    <property type="component" value="Plasmid unnamed"/>
</dbReference>
<dbReference type="EMBL" id="CP065685">
    <property type="protein sequence ID" value="QPS41879.1"/>
    <property type="molecule type" value="Genomic_DNA"/>
</dbReference>
<evidence type="ECO:0000313" key="2">
    <source>
        <dbReference type="Proteomes" id="UP000594943"/>
    </source>
</evidence>
<organism evidence="1 2">
    <name type="scientific">Burkholderia humptydooensis</name>
    <dbReference type="NCBI Taxonomy" id="430531"/>
    <lineage>
        <taxon>Bacteria</taxon>
        <taxon>Pseudomonadati</taxon>
        <taxon>Pseudomonadota</taxon>
        <taxon>Betaproteobacteria</taxon>
        <taxon>Burkholderiales</taxon>
        <taxon>Burkholderiaceae</taxon>
        <taxon>Burkholderia</taxon>
        <taxon>pseudomallei group</taxon>
    </lineage>
</organism>
<name>A0A7T2TXV4_9BURK</name>
<evidence type="ECO:0000313" key="1">
    <source>
        <dbReference type="EMBL" id="QPS41879.1"/>
    </source>
</evidence>
<geneLocation type="plasmid" evidence="1 2">
    <name>unnamed</name>
</geneLocation>
<accession>A0A7T2TXV4</accession>
<keyword evidence="1" id="KW-0614">Plasmid</keyword>
<gene>
    <name evidence="1" type="ORF">I6G56_00890</name>
</gene>
<protein>
    <submittedName>
        <fullName evidence="1">Uncharacterized protein</fullName>
    </submittedName>
</protein>
<proteinExistence type="predicted"/>
<reference evidence="1 2" key="1">
    <citation type="submission" date="2020-12" db="EMBL/GenBank/DDBJ databases">
        <title>FDA dAtabase for Regulatory Grade micrObial Sequences (FDA-ARGOS): Supporting development and validation of Infectious Disease Dx tests.</title>
        <authorList>
            <person name="Nelson B."/>
            <person name="Plummer A."/>
            <person name="Tallon L."/>
            <person name="Sadzewicz L."/>
            <person name="Zhao X."/>
            <person name="Boylan J."/>
            <person name="Ott S."/>
            <person name="Bowen H."/>
            <person name="Vavikolanu K."/>
            <person name="Mehta A."/>
            <person name="Aluvathingal J."/>
            <person name="Nadendla S."/>
            <person name="Myers T."/>
            <person name="Yan Y."/>
            <person name="Sichtig H."/>
        </authorList>
    </citation>
    <scope>NUCLEOTIDE SEQUENCE [LARGE SCALE GENOMIC DNA]</scope>
    <source>
        <strain evidence="1 2">FDAARGOS_899</strain>
        <plasmid evidence="1 2">unnamed</plasmid>
    </source>
</reference>
<dbReference type="RefSeq" id="WP_009916537.1">
    <property type="nucleotide sequence ID" value="NZ_CP013381.1"/>
</dbReference>
<dbReference type="AlphaFoldDB" id="A0A7T2TXV4"/>